<dbReference type="InterPro" id="IPR001669">
    <property type="entry name" value="Arg_repress"/>
</dbReference>
<evidence type="ECO:0000256" key="8">
    <source>
        <dbReference type="HAMAP-Rule" id="MF_00173"/>
    </source>
</evidence>
<dbReference type="InterPro" id="IPR036388">
    <property type="entry name" value="WH-like_DNA-bd_sf"/>
</dbReference>
<dbReference type="SUPFAM" id="SSF55252">
    <property type="entry name" value="C-terminal domain of arginine repressor"/>
    <property type="match status" value="1"/>
</dbReference>
<keyword evidence="8" id="KW-0055">Arginine biosynthesis</keyword>
<keyword evidence="3 8" id="KW-0963">Cytoplasm</keyword>
<dbReference type="NCBIfam" id="NF002880">
    <property type="entry name" value="PRK03341.1"/>
    <property type="match status" value="1"/>
</dbReference>
<keyword evidence="5 8" id="KW-0805">Transcription regulation</keyword>
<comment type="similarity">
    <text evidence="2 8">Belongs to the ArgR family.</text>
</comment>
<comment type="pathway">
    <text evidence="8">Amino-acid biosynthesis; L-arginine biosynthesis [regulation].</text>
</comment>
<evidence type="ECO:0000256" key="2">
    <source>
        <dbReference type="ARBA" id="ARBA00008316"/>
    </source>
</evidence>
<evidence type="ECO:0000313" key="12">
    <source>
        <dbReference type="EMBL" id="NNG78436.1"/>
    </source>
</evidence>
<dbReference type="Gene3D" id="1.10.10.10">
    <property type="entry name" value="Winged helix-like DNA-binding domain superfamily/Winged helix DNA-binding domain"/>
    <property type="match status" value="1"/>
</dbReference>
<dbReference type="OrthoDB" id="7060358at2"/>
<evidence type="ECO:0000313" key="15">
    <source>
        <dbReference type="Proteomes" id="UP000235703"/>
    </source>
</evidence>
<dbReference type="InterPro" id="IPR020900">
    <property type="entry name" value="Arg_repress_DNA-bd"/>
</dbReference>
<evidence type="ECO:0000256" key="9">
    <source>
        <dbReference type="NCBIfam" id="TIGR01529"/>
    </source>
</evidence>
<dbReference type="HAMAP" id="MF_00173">
    <property type="entry name" value="Arg_repressor"/>
    <property type="match status" value="1"/>
</dbReference>
<comment type="subcellular location">
    <subcellularLocation>
        <location evidence="1 8">Cytoplasm</location>
    </subcellularLocation>
</comment>
<dbReference type="GO" id="GO:0005737">
    <property type="term" value="C:cytoplasm"/>
    <property type="evidence" value="ECO:0007669"/>
    <property type="project" value="UniProtKB-SubCell"/>
</dbReference>
<keyword evidence="4 8" id="KW-0678">Repressor</keyword>
<dbReference type="Proteomes" id="UP000235703">
    <property type="component" value="Unassembled WGS sequence"/>
</dbReference>
<evidence type="ECO:0000256" key="1">
    <source>
        <dbReference type="ARBA" id="ARBA00004496"/>
    </source>
</evidence>
<dbReference type="GO" id="GO:0034618">
    <property type="term" value="F:arginine binding"/>
    <property type="evidence" value="ECO:0007669"/>
    <property type="project" value="InterPro"/>
</dbReference>
<reference evidence="14 16" key="2">
    <citation type="submission" date="2019-02" db="EMBL/GenBank/DDBJ databases">
        <title>Complete Genome Sequence and Methylome Analysis of Brevibacterium luteolum NEB1784.</title>
        <authorList>
            <person name="Fomenkov A."/>
            <person name="Roberts R.J."/>
        </authorList>
    </citation>
    <scope>NUCLEOTIDE SEQUENCE [LARGE SCALE GENOMIC DNA]</scope>
    <source>
        <strain evidence="14 16">NEB1784</strain>
    </source>
</reference>
<dbReference type="PANTHER" id="PTHR34471:SF1">
    <property type="entry name" value="ARGININE REPRESSOR"/>
    <property type="match status" value="1"/>
</dbReference>
<evidence type="ECO:0000259" key="10">
    <source>
        <dbReference type="Pfam" id="PF01316"/>
    </source>
</evidence>
<dbReference type="NCBIfam" id="TIGR01529">
    <property type="entry name" value="argR_whole"/>
    <property type="match status" value="1"/>
</dbReference>
<dbReference type="GeneID" id="86843543"/>
<dbReference type="EMBL" id="PNFZ01000006">
    <property type="protein sequence ID" value="PMB97584.1"/>
    <property type="molecule type" value="Genomic_DNA"/>
</dbReference>
<evidence type="ECO:0000259" key="11">
    <source>
        <dbReference type="Pfam" id="PF02863"/>
    </source>
</evidence>
<dbReference type="Gene3D" id="3.30.1360.40">
    <property type="match status" value="1"/>
</dbReference>
<accession>A0A2N6PFX8</accession>
<sequence>MSEQLTPTTKAARQQLIIELIRTETIRSQTELAGLLTGRGFSVTQATLSRDLVDLGAVKVRTAKGSVYAVPGEGGDRSLQSAQATDLLDAKLQRLLEELLVTATSSGQFVVLRTPPGAAQYLASALDRSVIPEVLGTIAGDDTVLVIAAESTSGEALAEKLHELAGDA</sequence>
<organism evidence="13 15">
    <name type="scientific">Brevibacterium luteolum</name>
    <dbReference type="NCBI Taxonomy" id="199591"/>
    <lineage>
        <taxon>Bacteria</taxon>
        <taxon>Bacillati</taxon>
        <taxon>Actinomycetota</taxon>
        <taxon>Actinomycetes</taxon>
        <taxon>Micrococcales</taxon>
        <taxon>Brevibacteriaceae</taxon>
        <taxon>Brevibacterium</taxon>
    </lineage>
</organism>
<dbReference type="AlphaFoldDB" id="A0A2N6PFX8"/>
<feature type="domain" description="Arginine repressor C-terminal" evidence="11">
    <location>
        <begin position="96"/>
        <end position="162"/>
    </location>
</feature>
<evidence type="ECO:0000313" key="13">
    <source>
        <dbReference type="EMBL" id="PMB97584.1"/>
    </source>
</evidence>
<dbReference type="KEGG" id="blut:EW640_01420"/>
<dbReference type="SUPFAM" id="SSF46785">
    <property type="entry name" value="Winged helix' DNA-binding domain"/>
    <property type="match status" value="1"/>
</dbReference>
<evidence type="ECO:0000256" key="3">
    <source>
        <dbReference type="ARBA" id="ARBA00022490"/>
    </source>
</evidence>
<reference evidence="12 17" key="3">
    <citation type="submission" date="2020-05" db="EMBL/GenBank/DDBJ databases">
        <title>MicrobeNet Type strains.</title>
        <authorList>
            <person name="Nicholson A.C."/>
        </authorList>
    </citation>
    <scope>NUCLEOTIDE SEQUENCE [LARGE SCALE GENOMIC DNA]</scope>
    <source>
        <strain evidence="12 17">CCUG 46604</strain>
    </source>
</reference>
<keyword evidence="6 8" id="KW-0238">DNA-binding</keyword>
<evidence type="ECO:0000313" key="17">
    <source>
        <dbReference type="Proteomes" id="UP000549517"/>
    </source>
</evidence>
<feature type="domain" description="Arginine repressor DNA-binding" evidence="10">
    <location>
        <begin position="9"/>
        <end position="74"/>
    </location>
</feature>
<dbReference type="EMBL" id="CP035810">
    <property type="protein sequence ID" value="QIN28094.1"/>
    <property type="molecule type" value="Genomic_DNA"/>
</dbReference>
<dbReference type="InterPro" id="IPR036390">
    <property type="entry name" value="WH_DNA-bd_sf"/>
</dbReference>
<evidence type="ECO:0000313" key="16">
    <source>
        <dbReference type="Proteomes" id="UP000501518"/>
    </source>
</evidence>
<dbReference type="Proteomes" id="UP000501518">
    <property type="component" value="Chromosome"/>
</dbReference>
<evidence type="ECO:0000313" key="14">
    <source>
        <dbReference type="EMBL" id="QIN28094.1"/>
    </source>
</evidence>
<dbReference type="PANTHER" id="PTHR34471">
    <property type="entry name" value="ARGININE REPRESSOR"/>
    <property type="match status" value="1"/>
</dbReference>
<protein>
    <recommendedName>
        <fullName evidence="8 9">Arginine repressor</fullName>
    </recommendedName>
</protein>
<name>A0A2N6PFX8_9MICO</name>
<reference evidence="13 15" key="1">
    <citation type="submission" date="2017-09" db="EMBL/GenBank/DDBJ databases">
        <title>Bacterial strain isolated from the female urinary microbiota.</title>
        <authorList>
            <person name="Thomas-White K."/>
            <person name="Kumar N."/>
            <person name="Forster S."/>
            <person name="Putonti C."/>
            <person name="Lawley T."/>
            <person name="Wolfe A.J."/>
        </authorList>
    </citation>
    <scope>NUCLEOTIDE SEQUENCE [LARGE SCALE GENOMIC DNA]</scope>
    <source>
        <strain evidence="13 15">UMB0680</strain>
    </source>
</reference>
<evidence type="ECO:0000256" key="5">
    <source>
        <dbReference type="ARBA" id="ARBA00023015"/>
    </source>
</evidence>
<comment type="function">
    <text evidence="8">Regulates arginine biosynthesis genes.</text>
</comment>
<dbReference type="GO" id="GO:0051259">
    <property type="term" value="P:protein complex oligomerization"/>
    <property type="evidence" value="ECO:0007669"/>
    <property type="project" value="InterPro"/>
</dbReference>
<evidence type="ECO:0000256" key="7">
    <source>
        <dbReference type="ARBA" id="ARBA00023163"/>
    </source>
</evidence>
<keyword evidence="7 8" id="KW-0804">Transcription</keyword>
<keyword evidence="15" id="KW-1185">Reference proteome</keyword>
<dbReference type="RefSeq" id="WP_102162667.1">
    <property type="nucleotide sequence ID" value="NZ_BAAAKH010000002.1"/>
</dbReference>
<dbReference type="GO" id="GO:1900079">
    <property type="term" value="P:regulation of arginine biosynthetic process"/>
    <property type="evidence" value="ECO:0007669"/>
    <property type="project" value="UniProtKB-UniRule"/>
</dbReference>
<dbReference type="GO" id="GO:0006526">
    <property type="term" value="P:L-arginine biosynthetic process"/>
    <property type="evidence" value="ECO:0007669"/>
    <property type="project" value="UniProtKB-UniPathway"/>
</dbReference>
<proteinExistence type="inferred from homology"/>
<evidence type="ECO:0000256" key="4">
    <source>
        <dbReference type="ARBA" id="ARBA00022491"/>
    </source>
</evidence>
<dbReference type="Pfam" id="PF02863">
    <property type="entry name" value="Arg_repressor_C"/>
    <property type="match status" value="1"/>
</dbReference>
<dbReference type="InterPro" id="IPR036251">
    <property type="entry name" value="Arg_repress_C_sf"/>
</dbReference>
<dbReference type="InterPro" id="IPR020899">
    <property type="entry name" value="Arg_repress_C"/>
</dbReference>
<dbReference type="PRINTS" id="PR01467">
    <property type="entry name" value="ARGREPRESSOR"/>
</dbReference>
<gene>
    <name evidence="8" type="primary">argR</name>
    <name evidence="13" type="ORF">CJ198_11090</name>
    <name evidence="14" type="ORF">EW640_01420</name>
    <name evidence="12" type="ORF">HLA91_03475</name>
</gene>
<dbReference type="GO" id="GO:0003677">
    <property type="term" value="F:DNA binding"/>
    <property type="evidence" value="ECO:0007669"/>
    <property type="project" value="UniProtKB-KW"/>
</dbReference>
<dbReference type="Proteomes" id="UP000549517">
    <property type="component" value="Unassembled WGS sequence"/>
</dbReference>
<keyword evidence="8" id="KW-0028">Amino-acid biosynthesis</keyword>
<dbReference type="Pfam" id="PF01316">
    <property type="entry name" value="Arg_repressor"/>
    <property type="match status" value="1"/>
</dbReference>
<dbReference type="UniPathway" id="UPA00068"/>
<evidence type="ECO:0000256" key="6">
    <source>
        <dbReference type="ARBA" id="ARBA00023125"/>
    </source>
</evidence>
<dbReference type="EMBL" id="JABEMC010000001">
    <property type="protein sequence ID" value="NNG78436.1"/>
    <property type="molecule type" value="Genomic_DNA"/>
</dbReference>
<dbReference type="GO" id="GO:0003700">
    <property type="term" value="F:DNA-binding transcription factor activity"/>
    <property type="evidence" value="ECO:0007669"/>
    <property type="project" value="UniProtKB-UniRule"/>
</dbReference>